<dbReference type="InterPro" id="IPR044751">
    <property type="entry name" value="Ion_transp-like_CBS"/>
</dbReference>
<dbReference type="Gene3D" id="3.10.580.10">
    <property type="entry name" value="CBS-domain"/>
    <property type="match status" value="1"/>
</dbReference>
<dbReference type="CDD" id="cd04590">
    <property type="entry name" value="CBS_pair_CorC_HlyC_assoc"/>
    <property type="match status" value="1"/>
</dbReference>
<comment type="subcellular location">
    <subcellularLocation>
        <location evidence="1">Cell membrane</location>
        <topology evidence="1">Multi-pass membrane protein</topology>
    </subcellularLocation>
</comment>
<dbReference type="PROSITE" id="PS51371">
    <property type="entry name" value="CBS"/>
    <property type="match status" value="2"/>
</dbReference>
<evidence type="ECO:0000256" key="1">
    <source>
        <dbReference type="ARBA" id="ARBA00004651"/>
    </source>
</evidence>
<comment type="caution">
    <text evidence="14">The sequence shown here is derived from an EMBL/GenBank/DDBJ whole genome shotgun (WGS) entry which is preliminary data.</text>
</comment>
<accession>A0A4U0F9T6</accession>
<evidence type="ECO:0000256" key="10">
    <source>
        <dbReference type="PROSITE-ProRule" id="PRU01193"/>
    </source>
</evidence>
<gene>
    <name evidence="14" type="ORF">E5161_13395</name>
</gene>
<evidence type="ECO:0000259" key="13">
    <source>
        <dbReference type="PROSITE" id="PS51846"/>
    </source>
</evidence>
<keyword evidence="4 10" id="KW-0812">Transmembrane</keyword>
<protein>
    <submittedName>
        <fullName evidence="14">HlyC/CorC family transporter</fullName>
    </submittedName>
</protein>
<dbReference type="InterPro" id="IPR051676">
    <property type="entry name" value="UPF0053_domain"/>
</dbReference>
<feature type="transmembrane region" description="Helical" evidence="11">
    <location>
        <begin position="142"/>
        <end position="164"/>
    </location>
</feature>
<keyword evidence="7 9" id="KW-0129">CBS domain</keyword>
<dbReference type="SUPFAM" id="SSF56176">
    <property type="entry name" value="FAD-binding/transporter-associated domain-like"/>
    <property type="match status" value="1"/>
</dbReference>
<dbReference type="InterPro" id="IPR016169">
    <property type="entry name" value="FAD-bd_PCMH_sub2"/>
</dbReference>
<dbReference type="OrthoDB" id="9798188at2"/>
<dbReference type="InterPro" id="IPR002550">
    <property type="entry name" value="CNNM"/>
</dbReference>
<sequence length="448" mass="50311">MTEDPFPFPLGVNLVLIVFLVFMNGFFVAAEFAMVKVRGSRIDSLVQEGNKRAGFASHLTNHLDAYLSACQLGITLASLGLGWIGEPAIAAALEPVFKAVKLSPSLIHPLAFFIGFSFITILHIVLGELFPKSVAIRKAEQVTLWTAAPLILFRKIMSPFIWLLNGTANLLLKPFGIDTNEASTSAHTEEEIRILVKESHKSGFIDNTELTLVDNIFDFAETNAREIMIPRTDMSCLYANLSFVENKDIALREMHTRYPVCETDKDNIIGFVHIKDLLKMTEGSVNDIRDLMRPITTVPESMPISVLLKLMQKRKTQIAILIDEYGGTSGLVTLEDIMEEIVGEIQDEFDEERPNVEQRDENTYSISGMLLIEEVNNLFGLDIPTDNYDTIGGWIYSQIEIPPKKNQIVESEDGQVRFMIEETDHLRISRITVTRSDEAQWEPQAETG</sequence>
<proteinExistence type="inferred from homology"/>
<evidence type="ECO:0000256" key="6">
    <source>
        <dbReference type="ARBA" id="ARBA00022989"/>
    </source>
</evidence>
<dbReference type="Pfam" id="PF00571">
    <property type="entry name" value="CBS"/>
    <property type="match status" value="2"/>
</dbReference>
<dbReference type="PANTHER" id="PTHR43099">
    <property type="entry name" value="UPF0053 PROTEIN YRKA"/>
    <property type="match status" value="1"/>
</dbReference>
<dbReference type="Gene3D" id="3.30.465.10">
    <property type="match status" value="1"/>
</dbReference>
<evidence type="ECO:0000256" key="3">
    <source>
        <dbReference type="ARBA" id="ARBA00022475"/>
    </source>
</evidence>
<feature type="transmembrane region" description="Helical" evidence="11">
    <location>
        <begin position="65"/>
        <end position="85"/>
    </location>
</feature>
<dbReference type="FunFam" id="3.10.580.10:FF:000002">
    <property type="entry name" value="Magnesium/cobalt efflux protein CorC"/>
    <property type="match status" value="1"/>
</dbReference>
<dbReference type="Pfam" id="PF03471">
    <property type="entry name" value="CorC_HlyC"/>
    <property type="match status" value="1"/>
</dbReference>
<dbReference type="EMBL" id="SUPK01000006">
    <property type="protein sequence ID" value="TJY41401.1"/>
    <property type="molecule type" value="Genomic_DNA"/>
</dbReference>
<evidence type="ECO:0000256" key="7">
    <source>
        <dbReference type="ARBA" id="ARBA00023122"/>
    </source>
</evidence>
<evidence type="ECO:0000256" key="11">
    <source>
        <dbReference type="SAM" id="Phobius"/>
    </source>
</evidence>
<keyword evidence="8 10" id="KW-0472">Membrane</keyword>
<evidence type="ECO:0000256" key="5">
    <source>
        <dbReference type="ARBA" id="ARBA00022737"/>
    </source>
</evidence>
<dbReference type="Pfam" id="PF01595">
    <property type="entry name" value="CNNM"/>
    <property type="match status" value="1"/>
</dbReference>
<dbReference type="AlphaFoldDB" id="A0A4U0F9T6"/>
<dbReference type="InterPro" id="IPR046342">
    <property type="entry name" value="CBS_dom_sf"/>
</dbReference>
<feature type="transmembrane region" description="Helical" evidence="11">
    <location>
        <begin position="12"/>
        <end position="35"/>
    </location>
</feature>
<dbReference type="GO" id="GO:0005886">
    <property type="term" value="C:plasma membrane"/>
    <property type="evidence" value="ECO:0007669"/>
    <property type="project" value="UniProtKB-SubCell"/>
</dbReference>
<dbReference type="PROSITE" id="PS51846">
    <property type="entry name" value="CNNM"/>
    <property type="match status" value="1"/>
</dbReference>
<dbReference type="InterPro" id="IPR000644">
    <property type="entry name" value="CBS_dom"/>
</dbReference>
<evidence type="ECO:0000256" key="4">
    <source>
        <dbReference type="ARBA" id="ARBA00022692"/>
    </source>
</evidence>
<comment type="similarity">
    <text evidence="2">Belongs to the UPF0053 family.</text>
</comment>
<keyword evidence="15" id="KW-1185">Reference proteome</keyword>
<evidence type="ECO:0000256" key="2">
    <source>
        <dbReference type="ARBA" id="ARBA00006337"/>
    </source>
</evidence>
<reference evidence="14 15" key="1">
    <citation type="submission" date="2019-04" db="EMBL/GenBank/DDBJ databases">
        <title>Cohnella sp. nov., isolated from soil.</title>
        <authorList>
            <person name="Kim W."/>
        </authorList>
    </citation>
    <scope>NUCLEOTIDE SEQUENCE [LARGE SCALE GENOMIC DNA]</scope>
    <source>
        <strain evidence="14 15">CAU 1483</strain>
    </source>
</reference>
<evidence type="ECO:0000313" key="14">
    <source>
        <dbReference type="EMBL" id="TJY41401.1"/>
    </source>
</evidence>
<dbReference type="InterPro" id="IPR036318">
    <property type="entry name" value="FAD-bd_PCMH-like_sf"/>
</dbReference>
<evidence type="ECO:0000259" key="12">
    <source>
        <dbReference type="PROSITE" id="PS51371"/>
    </source>
</evidence>
<dbReference type="PANTHER" id="PTHR43099:SF2">
    <property type="entry name" value="UPF0053 PROTEIN YRKA"/>
    <property type="match status" value="1"/>
</dbReference>
<keyword evidence="5" id="KW-0677">Repeat</keyword>
<evidence type="ECO:0000313" key="15">
    <source>
        <dbReference type="Proteomes" id="UP000309673"/>
    </source>
</evidence>
<evidence type="ECO:0000256" key="8">
    <source>
        <dbReference type="ARBA" id="ARBA00023136"/>
    </source>
</evidence>
<feature type="domain" description="CBS" evidence="12">
    <location>
        <begin position="291"/>
        <end position="348"/>
    </location>
</feature>
<keyword evidence="3" id="KW-1003">Cell membrane</keyword>
<name>A0A4U0F9T6_9BACL</name>
<feature type="transmembrane region" description="Helical" evidence="11">
    <location>
        <begin position="105"/>
        <end position="130"/>
    </location>
</feature>
<dbReference type="Proteomes" id="UP000309673">
    <property type="component" value="Unassembled WGS sequence"/>
</dbReference>
<keyword evidence="6 10" id="KW-1133">Transmembrane helix</keyword>
<feature type="domain" description="CBS" evidence="12">
    <location>
        <begin position="228"/>
        <end position="288"/>
    </location>
</feature>
<feature type="domain" description="CNNM transmembrane" evidence="13">
    <location>
        <begin position="6"/>
        <end position="209"/>
    </location>
</feature>
<organism evidence="14 15">
    <name type="scientific">Cohnella pontilimi</name>
    <dbReference type="NCBI Taxonomy" id="2564100"/>
    <lineage>
        <taxon>Bacteria</taxon>
        <taxon>Bacillati</taxon>
        <taxon>Bacillota</taxon>
        <taxon>Bacilli</taxon>
        <taxon>Bacillales</taxon>
        <taxon>Paenibacillaceae</taxon>
        <taxon>Cohnella</taxon>
    </lineage>
</organism>
<dbReference type="SMART" id="SM01091">
    <property type="entry name" value="CorC_HlyC"/>
    <property type="match status" value="1"/>
</dbReference>
<dbReference type="InterPro" id="IPR005170">
    <property type="entry name" value="Transptr-assoc_dom"/>
</dbReference>
<dbReference type="GO" id="GO:0050660">
    <property type="term" value="F:flavin adenine dinucleotide binding"/>
    <property type="evidence" value="ECO:0007669"/>
    <property type="project" value="InterPro"/>
</dbReference>
<evidence type="ECO:0000256" key="9">
    <source>
        <dbReference type="PROSITE-ProRule" id="PRU00703"/>
    </source>
</evidence>
<dbReference type="SUPFAM" id="SSF54631">
    <property type="entry name" value="CBS-domain pair"/>
    <property type="match status" value="1"/>
</dbReference>